<evidence type="ECO:0000313" key="2">
    <source>
        <dbReference type="EMBL" id="MCJ2543398.1"/>
    </source>
</evidence>
<dbReference type="EMBL" id="JAFIRA010000027">
    <property type="protein sequence ID" value="MCJ2543398.1"/>
    <property type="molecule type" value="Genomic_DNA"/>
</dbReference>
<evidence type="ECO:0000256" key="1">
    <source>
        <dbReference type="SAM" id="Phobius"/>
    </source>
</evidence>
<keyword evidence="1" id="KW-1133">Transmembrane helix</keyword>
<evidence type="ECO:0008006" key="4">
    <source>
        <dbReference type="Google" id="ProtNLM"/>
    </source>
</evidence>
<accession>A0ABT0CC74</accession>
<keyword evidence="3" id="KW-1185">Reference proteome</keyword>
<feature type="transmembrane region" description="Helical" evidence="1">
    <location>
        <begin position="168"/>
        <end position="201"/>
    </location>
</feature>
<keyword evidence="1" id="KW-0812">Transmembrane</keyword>
<keyword evidence="1" id="KW-0472">Membrane</keyword>
<feature type="transmembrane region" description="Helical" evidence="1">
    <location>
        <begin position="110"/>
        <end position="128"/>
    </location>
</feature>
<comment type="caution">
    <text evidence="2">The sequence shown here is derived from an EMBL/GenBank/DDBJ whole genome shotgun (WGS) entry which is preliminary data.</text>
</comment>
<protein>
    <recommendedName>
        <fullName evidence="4">Zinc ribbon domain-containing protein</fullName>
    </recommendedName>
</protein>
<name>A0ABT0CC74_THEVL</name>
<feature type="transmembrane region" description="Helical" evidence="1">
    <location>
        <begin position="81"/>
        <end position="98"/>
    </location>
</feature>
<dbReference type="Proteomes" id="UP000830835">
    <property type="component" value="Unassembled WGS sequence"/>
</dbReference>
<dbReference type="RefSeq" id="WP_244350699.1">
    <property type="nucleotide sequence ID" value="NZ_JAFIRA010000027.1"/>
</dbReference>
<evidence type="ECO:0000313" key="3">
    <source>
        <dbReference type="Proteomes" id="UP000830835"/>
    </source>
</evidence>
<gene>
    <name evidence="2" type="ORF">JX360_10840</name>
</gene>
<organism evidence="2 3">
    <name type="scientific">Thermostichus vulcanus str. 'Rupite'</name>
    <dbReference type="NCBI Taxonomy" id="2813851"/>
    <lineage>
        <taxon>Bacteria</taxon>
        <taxon>Bacillati</taxon>
        <taxon>Cyanobacteriota</taxon>
        <taxon>Cyanophyceae</taxon>
        <taxon>Thermostichales</taxon>
        <taxon>Thermostichaceae</taxon>
        <taxon>Thermostichus</taxon>
    </lineage>
</organism>
<sequence>MTSTPQPRQIQRCPSCGKPIPAYRYKSPYCDHCGWRATPTAKTPHKPGSLAQKVEAQVSGAGQWASQQGQRLGVPRLIQPLLNLNVYLYVLWGISPLFPLVVDRPLLAESHYLLLIPLLLSWGLLYLAVRDLPLSENLRVPRLLLDVSFILLPFFQKINVSKAPNRPYWNALLVWVIGILLIAALWLWSFSLLLTAVTLLLTSFCTLLF</sequence>
<reference evidence="2" key="1">
    <citation type="submission" date="2021-02" db="EMBL/GenBank/DDBJ databases">
        <title>The CRISPR/cas machinery reduction and long-range gene transfer in the hot spring cyanobacterium Synechococcus.</title>
        <authorList>
            <person name="Dvorak P."/>
            <person name="Jahodarova E."/>
            <person name="Hasler P."/>
            <person name="Poulickova A."/>
        </authorList>
    </citation>
    <scope>NUCLEOTIDE SEQUENCE</scope>
    <source>
        <strain evidence="2">Rupite</strain>
    </source>
</reference>
<proteinExistence type="predicted"/>